<dbReference type="InterPro" id="IPR013216">
    <property type="entry name" value="Methyltransf_11"/>
</dbReference>
<evidence type="ECO:0000313" key="2">
    <source>
        <dbReference type="EMBL" id="PWJ42885.1"/>
    </source>
</evidence>
<dbReference type="AlphaFoldDB" id="A0A315ZBD2"/>
<gene>
    <name evidence="2" type="ORF">BC781_102431</name>
</gene>
<sequence>MPHSQNMIHSNDWNKMRYTLLEPLYDWVASYFSTQRKRSIDMLAPEPNDKILILGAGTGLDLPYLKNQNDITAIDITPAMLNKLRKRANDLKVDVNIKLMDGHHLDFPDKHFDAVILHLIIAVIPDPVRCIQEVERVLKPGGHVMIFDKFLPDHEVPSQGRKILNMVTSVVFSDINRQVGNILSSTNLKIEENQNGGFNGVFRIIKLQKPSEFIEMSSD</sequence>
<dbReference type="PANTHER" id="PTHR43591">
    <property type="entry name" value="METHYLTRANSFERASE"/>
    <property type="match status" value="1"/>
</dbReference>
<dbReference type="RefSeq" id="WP_109617004.1">
    <property type="nucleotide sequence ID" value="NZ_QGDO01000002.1"/>
</dbReference>
<evidence type="ECO:0000313" key="3">
    <source>
        <dbReference type="Proteomes" id="UP000245535"/>
    </source>
</evidence>
<dbReference type="Pfam" id="PF08241">
    <property type="entry name" value="Methyltransf_11"/>
    <property type="match status" value="1"/>
</dbReference>
<organism evidence="2 3">
    <name type="scientific">Sediminitomix flava</name>
    <dbReference type="NCBI Taxonomy" id="379075"/>
    <lineage>
        <taxon>Bacteria</taxon>
        <taxon>Pseudomonadati</taxon>
        <taxon>Bacteroidota</taxon>
        <taxon>Cytophagia</taxon>
        <taxon>Cytophagales</taxon>
        <taxon>Flammeovirgaceae</taxon>
        <taxon>Sediminitomix</taxon>
    </lineage>
</organism>
<evidence type="ECO:0000259" key="1">
    <source>
        <dbReference type="Pfam" id="PF08241"/>
    </source>
</evidence>
<dbReference type="OrthoDB" id="1524727at2"/>
<proteinExistence type="predicted"/>
<keyword evidence="2" id="KW-0489">Methyltransferase</keyword>
<dbReference type="InterPro" id="IPR029063">
    <property type="entry name" value="SAM-dependent_MTases_sf"/>
</dbReference>
<protein>
    <submittedName>
        <fullName evidence="2">Methyltransferase family protein</fullName>
    </submittedName>
</protein>
<dbReference type="CDD" id="cd02440">
    <property type="entry name" value="AdoMet_MTases"/>
    <property type="match status" value="1"/>
</dbReference>
<reference evidence="2 3" key="1">
    <citation type="submission" date="2018-03" db="EMBL/GenBank/DDBJ databases">
        <title>Genomic Encyclopedia of Archaeal and Bacterial Type Strains, Phase II (KMG-II): from individual species to whole genera.</title>
        <authorList>
            <person name="Goeker M."/>
        </authorList>
    </citation>
    <scope>NUCLEOTIDE SEQUENCE [LARGE SCALE GENOMIC DNA]</scope>
    <source>
        <strain evidence="2 3">DSM 28229</strain>
    </source>
</reference>
<dbReference type="SUPFAM" id="SSF53335">
    <property type="entry name" value="S-adenosyl-L-methionine-dependent methyltransferases"/>
    <property type="match status" value="1"/>
</dbReference>
<name>A0A315ZBD2_SEDFL</name>
<dbReference type="Gene3D" id="3.40.50.150">
    <property type="entry name" value="Vaccinia Virus protein VP39"/>
    <property type="match status" value="1"/>
</dbReference>
<dbReference type="Proteomes" id="UP000245535">
    <property type="component" value="Unassembled WGS sequence"/>
</dbReference>
<dbReference type="GO" id="GO:0032259">
    <property type="term" value="P:methylation"/>
    <property type="evidence" value="ECO:0007669"/>
    <property type="project" value="UniProtKB-KW"/>
</dbReference>
<feature type="domain" description="Methyltransferase type 11" evidence="1">
    <location>
        <begin position="54"/>
        <end position="146"/>
    </location>
</feature>
<accession>A0A315ZBD2</accession>
<keyword evidence="3" id="KW-1185">Reference proteome</keyword>
<keyword evidence="2" id="KW-0808">Transferase</keyword>
<comment type="caution">
    <text evidence="2">The sequence shown here is derived from an EMBL/GenBank/DDBJ whole genome shotgun (WGS) entry which is preliminary data.</text>
</comment>
<dbReference type="EMBL" id="QGDO01000002">
    <property type="protein sequence ID" value="PWJ42885.1"/>
    <property type="molecule type" value="Genomic_DNA"/>
</dbReference>
<dbReference type="GO" id="GO:0008757">
    <property type="term" value="F:S-adenosylmethionine-dependent methyltransferase activity"/>
    <property type="evidence" value="ECO:0007669"/>
    <property type="project" value="InterPro"/>
</dbReference>